<keyword evidence="6 15" id="KW-0347">Helicase</keyword>
<dbReference type="InterPro" id="IPR000212">
    <property type="entry name" value="DNA_helicase_UvrD/REP"/>
</dbReference>
<feature type="domain" description="UvrD-like helicase C-terminal" evidence="18">
    <location>
        <begin position="490"/>
        <end position="739"/>
    </location>
</feature>
<keyword evidence="10 15" id="KW-0238">DNA-binding</keyword>
<keyword evidence="9 15" id="KW-0460">Magnesium</keyword>
<comment type="similarity">
    <text evidence="15">Belongs to the helicase family. UvrD subfamily.</text>
</comment>
<dbReference type="AlphaFoldDB" id="A0A5P2G7M9"/>
<keyword evidence="20" id="KW-1185">Reference proteome</keyword>
<dbReference type="Pfam" id="PF12705">
    <property type="entry name" value="PDDEXK_1"/>
    <property type="match status" value="1"/>
</dbReference>
<comment type="domain">
    <text evidence="15">The N-terminal DNA-binding domain is a ssDNA-dependent ATPase and has ATP-dependent 3'-5' helicase function. This domain interacts with RecC.</text>
</comment>
<reference evidence="19 20" key="1">
    <citation type="submission" date="2019-09" db="EMBL/GenBank/DDBJ databases">
        <title>Complete genome sequence of Arachidicoccus sp. B3-10 isolated from apple orchard soil.</title>
        <authorList>
            <person name="Kim H.S."/>
            <person name="Han K.-I."/>
            <person name="Suh M.K."/>
            <person name="Lee K.C."/>
            <person name="Eom M.K."/>
            <person name="Kim J.-S."/>
            <person name="Kang S.W."/>
            <person name="Sin Y."/>
            <person name="Lee J.-S."/>
        </authorList>
    </citation>
    <scope>NUCLEOTIDE SEQUENCE [LARGE SCALE GENOMIC DNA]</scope>
    <source>
        <strain evidence="19 20">B3-10</strain>
    </source>
</reference>
<dbReference type="PROSITE" id="PS51217">
    <property type="entry name" value="UVRD_HELICASE_CTER"/>
    <property type="match status" value="1"/>
</dbReference>
<evidence type="ECO:0000256" key="1">
    <source>
        <dbReference type="ARBA" id="ARBA00022722"/>
    </source>
</evidence>
<evidence type="ECO:0000256" key="16">
    <source>
        <dbReference type="PROSITE-ProRule" id="PRU00560"/>
    </source>
</evidence>
<dbReference type="GO" id="GO:0043138">
    <property type="term" value="F:3'-5' DNA helicase activity"/>
    <property type="evidence" value="ECO:0007669"/>
    <property type="project" value="UniProtKB-UniRule"/>
</dbReference>
<keyword evidence="2 15" id="KW-0479">Metal-binding</keyword>
<keyword evidence="11 15" id="KW-0234">DNA repair</keyword>
<dbReference type="EMBL" id="CP044016">
    <property type="protein sequence ID" value="QES89213.1"/>
    <property type="molecule type" value="Genomic_DNA"/>
</dbReference>
<dbReference type="HAMAP" id="MF_01485">
    <property type="entry name" value="RecB"/>
    <property type="match status" value="1"/>
</dbReference>
<comment type="catalytic activity">
    <reaction evidence="13 15">
        <text>Couples ATP hydrolysis with the unwinding of duplex DNA by translocating in the 3'-5' direction.</text>
        <dbReference type="EC" id="5.6.2.4"/>
    </reaction>
</comment>
<feature type="binding site" evidence="15">
    <location>
        <position position="919"/>
    </location>
    <ligand>
        <name>Mg(2+)</name>
        <dbReference type="ChEBI" id="CHEBI:18420"/>
    </ligand>
</feature>
<comment type="subunit">
    <text evidence="15">Heterotrimer of RecB, RecC and RecD. All subunits contribute to DNA-binding. Interacts with RecA.</text>
</comment>
<dbReference type="GO" id="GO:0008854">
    <property type="term" value="F:exodeoxyribonuclease V activity"/>
    <property type="evidence" value="ECO:0007669"/>
    <property type="project" value="UniProtKB-EC"/>
</dbReference>
<evidence type="ECO:0000256" key="15">
    <source>
        <dbReference type="HAMAP-Rule" id="MF_01485"/>
    </source>
</evidence>
<evidence type="ECO:0000256" key="12">
    <source>
        <dbReference type="ARBA" id="ARBA00023235"/>
    </source>
</evidence>
<feature type="binding site" evidence="16">
    <location>
        <begin position="19"/>
        <end position="26"/>
    </location>
    <ligand>
        <name>ATP</name>
        <dbReference type="ChEBI" id="CHEBI:30616"/>
    </ligand>
</feature>
<dbReference type="EC" id="5.6.2.4" evidence="15"/>
<dbReference type="Pfam" id="PF13361">
    <property type="entry name" value="UvrD_C"/>
    <property type="match status" value="1"/>
</dbReference>
<keyword evidence="1 15" id="KW-0540">Nuclease</keyword>
<evidence type="ECO:0000256" key="2">
    <source>
        <dbReference type="ARBA" id="ARBA00022723"/>
    </source>
</evidence>
<evidence type="ECO:0000256" key="3">
    <source>
        <dbReference type="ARBA" id="ARBA00022741"/>
    </source>
</evidence>
<dbReference type="GO" id="GO:0005829">
    <property type="term" value="C:cytosol"/>
    <property type="evidence" value="ECO:0007669"/>
    <property type="project" value="TreeGrafter"/>
</dbReference>
<dbReference type="EC" id="3.1.11.5" evidence="15"/>
<proteinExistence type="inferred from homology"/>
<dbReference type="GO" id="GO:0016887">
    <property type="term" value="F:ATP hydrolysis activity"/>
    <property type="evidence" value="ECO:0007669"/>
    <property type="project" value="RHEA"/>
</dbReference>
<feature type="region of interest" description="Nuclease activity, interacts with RecD and RecA" evidence="15">
    <location>
        <begin position="872"/>
        <end position="1139"/>
    </location>
</feature>
<comment type="cofactor">
    <cofactor evidence="15">
        <name>Mg(2+)</name>
        <dbReference type="ChEBI" id="CHEBI:18420"/>
    </cofactor>
    <text evidence="15">Binds 1 Mg(2+) ion per subunit.</text>
</comment>
<evidence type="ECO:0000259" key="18">
    <source>
        <dbReference type="PROSITE" id="PS51217"/>
    </source>
</evidence>
<accession>A0A5P2G7M9</accession>
<dbReference type="InterPro" id="IPR011335">
    <property type="entry name" value="Restrct_endonuc-II-like"/>
</dbReference>
<dbReference type="GO" id="GO:0000724">
    <property type="term" value="P:double-strand break repair via homologous recombination"/>
    <property type="evidence" value="ECO:0007669"/>
    <property type="project" value="UniProtKB-UniRule"/>
</dbReference>
<evidence type="ECO:0000259" key="17">
    <source>
        <dbReference type="PROSITE" id="PS51198"/>
    </source>
</evidence>
<keyword evidence="12 15" id="KW-0413">Isomerase</keyword>
<evidence type="ECO:0000256" key="7">
    <source>
        <dbReference type="ARBA" id="ARBA00022839"/>
    </source>
</evidence>
<dbReference type="InterPro" id="IPR038726">
    <property type="entry name" value="PDDEXK_AddAB-type"/>
</dbReference>
<evidence type="ECO:0000256" key="14">
    <source>
        <dbReference type="ARBA" id="ARBA00048988"/>
    </source>
</evidence>
<feature type="region of interest" description="DNA-binding and helicase activity, interacts with RecC" evidence="15">
    <location>
        <begin position="1"/>
        <end position="847"/>
    </location>
</feature>
<keyword evidence="4 15" id="KW-0227">DNA damage</keyword>
<dbReference type="Gene3D" id="1.10.486.10">
    <property type="entry name" value="PCRA, domain 4"/>
    <property type="match status" value="1"/>
</dbReference>
<dbReference type="InterPro" id="IPR027417">
    <property type="entry name" value="P-loop_NTPase"/>
</dbReference>
<dbReference type="Pfam" id="PF00580">
    <property type="entry name" value="UvrD-helicase"/>
    <property type="match status" value="1"/>
</dbReference>
<comment type="catalytic activity">
    <reaction evidence="15">
        <text>Exonucleolytic cleavage (in the presence of ATP) in either 5'- to 3'- or 3'- to 5'-direction to yield 5'-phosphooligonucleotides.</text>
        <dbReference type="EC" id="3.1.11.5"/>
    </reaction>
</comment>
<feature type="binding site" evidence="15">
    <location>
        <position position="1047"/>
    </location>
    <ligand>
        <name>Mg(2+)</name>
        <dbReference type="ChEBI" id="CHEBI:18420"/>
    </ligand>
</feature>
<dbReference type="InterPro" id="IPR011604">
    <property type="entry name" value="PDDEXK-like_dom_sf"/>
</dbReference>
<evidence type="ECO:0000256" key="9">
    <source>
        <dbReference type="ARBA" id="ARBA00022842"/>
    </source>
</evidence>
<dbReference type="SUPFAM" id="SSF52980">
    <property type="entry name" value="Restriction endonuclease-like"/>
    <property type="match status" value="1"/>
</dbReference>
<evidence type="ECO:0000256" key="8">
    <source>
        <dbReference type="ARBA" id="ARBA00022840"/>
    </source>
</evidence>
<keyword evidence="5 15" id="KW-0378">Hydrolase</keyword>
<dbReference type="PANTHER" id="PTHR11070:SF23">
    <property type="entry name" value="RECBCD ENZYME SUBUNIT RECB"/>
    <property type="match status" value="1"/>
</dbReference>
<dbReference type="Gene3D" id="3.40.50.300">
    <property type="entry name" value="P-loop containing nucleotide triphosphate hydrolases"/>
    <property type="match status" value="2"/>
</dbReference>
<comment type="domain">
    <text evidence="15">The C-terminal domain has nuclease activity and interacts with RecD. It interacts with RecA, facilitating its loading onto ssDNA.</text>
</comment>
<evidence type="ECO:0000256" key="13">
    <source>
        <dbReference type="ARBA" id="ARBA00034617"/>
    </source>
</evidence>
<dbReference type="SUPFAM" id="SSF52540">
    <property type="entry name" value="P-loop containing nucleoside triphosphate hydrolases"/>
    <property type="match status" value="1"/>
</dbReference>
<dbReference type="KEGG" id="arac:E0W69_011245"/>
<dbReference type="Proteomes" id="UP000292424">
    <property type="component" value="Chromosome"/>
</dbReference>
<dbReference type="Gene3D" id="3.90.320.10">
    <property type="match status" value="1"/>
</dbReference>
<keyword evidence="8 15" id="KW-0067">ATP-binding</keyword>
<evidence type="ECO:0000256" key="11">
    <source>
        <dbReference type="ARBA" id="ARBA00023204"/>
    </source>
</evidence>
<dbReference type="GO" id="GO:0009338">
    <property type="term" value="C:exodeoxyribonuclease V complex"/>
    <property type="evidence" value="ECO:0007669"/>
    <property type="project" value="TreeGrafter"/>
</dbReference>
<sequence>MKDLKVWSIELSEKNLIEASAGTGKTYSIGILVLRLIIENELNINEILMVTFTKSAVEELKTRVNKFCREALYFIELIQQGIEYTEQLSESEKTEFDIYKNLLAFFLEHPDKIEKTLQRLKANILLLDEVAIMTIHGFCQKSLTEFAFESKQLFGAELIQDTQPILENALNEFWRKNISTLSTDTLQNIGYQNIRENILKLVSTHLDGKFYANYDPNIDYAAKFKKVSMEDCKNQILAIYKISYEYVDNLLKNNVLSNLIENTDATKSAKKNYLEASDPIELCDVCWGKNGFKYNKVTNAFDPLLITHLEKIKYLSDADNLHKEASKIYRQNLYAWAIQEITDKYHNYLKTNNLLSYNDLISNMAKAVENSESFVTQLQKKYKAVFVDEFQDTDSEQYTIFQKTFGYNDAVIFLIGDSKQSIYAWRKADLDTYFEAKNNVGERIFSMKTNFRSGKNIIDKLNYFFQPYPDFDTFSFPDQTSPNRISYINVDAQKTSLEVTKNGEVESGLQLWSGNKNEVLINKAVQLTHQLLTDTSYKIQDGKKAKKIEPKDIGIIVRTNSKGSEIKKELSRIGIPSVMLYDQKVLTSDEAKSMYYLLEAIIEPKINNIFKVLKSNILNYENEKILHLDTEDLVQRFYQLRNKWGDKGIYPTLQAFFIQFDIEGKLKSQNASDRIWANVTQIAEILNKAEQKQNLKEEDLRNWLKKRMDGREEQGDEYLMRIESDENAVTIITIHKSKGLEYGIVICPEVDFSDNVKSEFVTFKDGKNFVTKEQAFLTEIEAANFSLELEQENRRLIYVALTRAKAQCHVLSSTWNPNSTMNYYYNSISNDIIEIQYIETIDLYKLSQYKPTKVSTTTIENRIELSCFKDDPWFKLSYTAIAAHHLGIPKERSKEFKNAYDEFIFSKLKFGALAGNLLHDILEKIDFVDSVGLYNNNVIKDTLHSYFPQNVEEYILPIQALIKNILNADILIDNQHIKLNTVIRNKRLSELEFDFPIRNFEFELLEHFSQEKRAVLLKLSSEKEVDGMMNGKIDLLFEYEGKLYILDWKTNYLGYELDDYVDERLFSAMNENNYHLQYLIYTVAVKKYIESRGMSYEQNFGGVIYLFLRGVRSDTSYGVFTAKPDLEEIIRLEHVLSNT</sequence>
<dbReference type="PROSITE" id="PS51198">
    <property type="entry name" value="UVRD_HELICASE_ATP_BIND"/>
    <property type="match status" value="1"/>
</dbReference>
<dbReference type="RefSeq" id="WP_131330159.1">
    <property type="nucleotide sequence ID" value="NZ_CP044016.1"/>
</dbReference>
<name>A0A5P2G7M9_9BACT</name>
<feature type="binding site" evidence="15">
    <location>
        <position position="1034"/>
    </location>
    <ligand>
        <name>Mg(2+)</name>
        <dbReference type="ChEBI" id="CHEBI:18420"/>
    </ligand>
</feature>
<gene>
    <name evidence="15" type="primary">recB</name>
    <name evidence="19" type="ORF">E0W69_011245</name>
</gene>
<evidence type="ECO:0000256" key="6">
    <source>
        <dbReference type="ARBA" id="ARBA00022806"/>
    </source>
</evidence>
<evidence type="ECO:0000256" key="5">
    <source>
        <dbReference type="ARBA" id="ARBA00022801"/>
    </source>
</evidence>
<evidence type="ECO:0000313" key="19">
    <source>
        <dbReference type="EMBL" id="QES89213.1"/>
    </source>
</evidence>
<dbReference type="InterPro" id="IPR014017">
    <property type="entry name" value="DNA_helicase_UvrD-like_C"/>
</dbReference>
<comment type="catalytic activity">
    <reaction evidence="14 15">
        <text>ATP + H2O = ADP + phosphate + H(+)</text>
        <dbReference type="Rhea" id="RHEA:13065"/>
        <dbReference type="ChEBI" id="CHEBI:15377"/>
        <dbReference type="ChEBI" id="CHEBI:15378"/>
        <dbReference type="ChEBI" id="CHEBI:30616"/>
        <dbReference type="ChEBI" id="CHEBI:43474"/>
        <dbReference type="ChEBI" id="CHEBI:456216"/>
        <dbReference type="EC" id="5.6.2.4"/>
    </reaction>
</comment>
<dbReference type="OrthoDB" id="9810135at2"/>
<comment type="function">
    <text evidence="15">A helicase/nuclease that prepares dsDNA breaks (DSB) for recombinational DNA repair. Binds to DSBs and unwinds DNA via a highly rapid and processive ATP-dependent bidirectional helicase activity. Unwinds dsDNA until it encounters a Chi (crossover hotspot instigator) sequence from the 3' direction. Cuts ssDNA a few nucleotides 3' to the Chi site. The properties and activities of the enzyme are changed at Chi. The Chi-altered holoenzyme produces a long 3'-ssDNA overhang and facilitates RecA-binding to the ssDNA for homologous DNA recombination and repair. Holoenzyme degrades any linearized DNA that is unable to undergo homologous recombination. In the holoenzyme this subunit contributes ATPase, 3'-5' helicase, exonuclease activity and loads RecA onto ssDNA.</text>
</comment>
<dbReference type="PANTHER" id="PTHR11070">
    <property type="entry name" value="UVRD / RECB / PCRA DNA HELICASE FAMILY MEMBER"/>
    <property type="match status" value="1"/>
</dbReference>
<dbReference type="GO" id="GO:0005524">
    <property type="term" value="F:ATP binding"/>
    <property type="evidence" value="ECO:0007669"/>
    <property type="project" value="UniProtKB-UniRule"/>
</dbReference>
<dbReference type="InterPro" id="IPR004586">
    <property type="entry name" value="RecB"/>
</dbReference>
<dbReference type="CDD" id="cd22352">
    <property type="entry name" value="RecB_C-like"/>
    <property type="match status" value="1"/>
</dbReference>
<evidence type="ECO:0000313" key="20">
    <source>
        <dbReference type="Proteomes" id="UP000292424"/>
    </source>
</evidence>
<keyword evidence="3 15" id="KW-0547">Nucleotide-binding</keyword>
<keyword evidence="7 15" id="KW-0269">Exonuclease</keyword>
<feature type="domain" description="UvrD-like helicase ATP-binding" evidence="17">
    <location>
        <begin position="1"/>
        <end position="454"/>
    </location>
</feature>
<dbReference type="Gene3D" id="1.10.3170.10">
    <property type="entry name" value="Recbcd, chain B, domain 2"/>
    <property type="match status" value="1"/>
</dbReference>
<protein>
    <recommendedName>
        <fullName evidence="15">RecBCD enzyme subunit RecB</fullName>
        <ecNumber evidence="15">3.1.11.5</ecNumber>
        <ecNumber evidence="15">5.6.2.4</ecNumber>
    </recommendedName>
    <alternativeName>
        <fullName evidence="15">DNA 3'-5' helicase subunit RecB</fullName>
    </alternativeName>
    <alternativeName>
        <fullName evidence="15">Exonuclease V subunit RecB</fullName>
        <shortName evidence="15">ExoV subunit RecB</shortName>
    </alternativeName>
    <alternativeName>
        <fullName evidence="15">Helicase/nuclease RecBCD subunit RecB</fullName>
    </alternativeName>
</protein>
<dbReference type="InterPro" id="IPR014016">
    <property type="entry name" value="UvrD-like_ATP-bd"/>
</dbReference>
<dbReference type="GO" id="GO:0000287">
    <property type="term" value="F:magnesium ion binding"/>
    <property type="evidence" value="ECO:0007669"/>
    <property type="project" value="UniProtKB-UniRule"/>
</dbReference>
<organism evidence="19 20">
    <name type="scientific">Rhizosphaericola mali</name>
    <dbReference type="NCBI Taxonomy" id="2545455"/>
    <lineage>
        <taxon>Bacteria</taxon>
        <taxon>Pseudomonadati</taxon>
        <taxon>Bacteroidota</taxon>
        <taxon>Chitinophagia</taxon>
        <taxon>Chitinophagales</taxon>
        <taxon>Chitinophagaceae</taxon>
        <taxon>Rhizosphaericola</taxon>
    </lineage>
</organism>
<evidence type="ECO:0000256" key="10">
    <source>
        <dbReference type="ARBA" id="ARBA00023125"/>
    </source>
</evidence>
<feature type="active site" description="For nuclease activity" evidence="15">
    <location>
        <position position="1047"/>
    </location>
</feature>
<comment type="miscellaneous">
    <text evidence="15">In the RecBCD complex, RecB has a slow 3'-5' helicase, an exonuclease activity and loads RecA onto ssDNA, RecD has a fast 5'-3' helicase activity, while RecC stimulates the ATPase and processivity of the RecB helicase and contributes to recognition of the Chi site.</text>
</comment>
<evidence type="ECO:0000256" key="4">
    <source>
        <dbReference type="ARBA" id="ARBA00022763"/>
    </source>
</evidence>
<dbReference type="GO" id="GO:0003677">
    <property type="term" value="F:DNA binding"/>
    <property type="evidence" value="ECO:0007669"/>
    <property type="project" value="UniProtKB-UniRule"/>
</dbReference>